<feature type="domain" description="Major facilitator superfamily (MFS) profile" evidence="9">
    <location>
        <begin position="21"/>
        <end position="460"/>
    </location>
</feature>
<dbReference type="PROSITE" id="PS50850">
    <property type="entry name" value="MFS"/>
    <property type="match status" value="1"/>
</dbReference>
<organism evidence="10">
    <name type="scientific">Streptomyces sp. NBC_00093</name>
    <dbReference type="NCBI Taxonomy" id="2975649"/>
    <lineage>
        <taxon>Bacteria</taxon>
        <taxon>Bacillati</taxon>
        <taxon>Actinomycetota</taxon>
        <taxon>Actinomycetes</taxon>
        <taxon>Kitasatosporales</taxon>
        <taxon>Streptomycetaceae</taxon>
        <taxon>Streptomyces</taxon>
    </lineage>
</organism>
<evidence type="ECO:0000256" key="5">
    <source>
        <dbReference type="ARBA" id="ARBA00022989"/>
    </source>
</evidence>
<dbReference type="InterPro" id="IPR011701">
    <property type="entry name" value="MFS"/>
</dbReference>
<evidence type="ECO:0000256" key="1">
    <source>
        <dbReference type="ARBA" id="ARBA00004651"/>
    </source>
</evidence>
<evidence type="ECO:0000256" key="2">
    <source>
        <dbReference type="ARBA" id="ARBA00022448"/>
    </source>
</evidence>
<keyword evidence="7" id="KW-0046">Antibiotic resistance</keyword>
<proteinExistence type="predicted"/>
<keyword evidence="6 8" id="KW-0472">Membrane</keyword>
<feature type="transmembrane region" description="Helical" evidence="8">
    <location>
        <begin position="207"/>
        <end position="227"/>
    </location>
</feature>
<evidence type="ECO:0000256" key="7">
    <source>
        <dbReference type="ARBA" id="ARBA00023251"/>
    </source>
</evidence>
<feature type="transmembrane region" description="Helical" evidence="8">
    <location>
        <begin position="233"/>
        <end position="255"/>
    </location>
</feature>
<dbReference type="Gene3D" id="1.20.1720.10">
    <property type="entry name" value="Multidrug resistance protein D"/>
    <property type="match status" value="1"/>
</dbReference>
<feature type="transmembrane region" description="Helical" evidence="8">
    <location>
        <begin position="275"/>
        <end position="300"/>
    </location>
</feature>
<dbReference type="Pfam" id="PF07690">
    <property type="entry name" value="MFS_1"/>
    <property type="match status" value="1"/>
</dbReference>
<feature type="transmembrane region" description="Helical" evidence="8">
    <location>
        <begin position="365"/>
        <end position="388"/>
    </location>
</feature>
<keyword evidence="3" id="KW-1003">Cell membrane</keyword>
<feature type="transmembrane region" description="Helical" evidence="8">
    <location>
        <begin position="340"/>
        <end position="359"/>
    </location>
</feature>
<feature type="transmembrane region" description="Helical" evidence="8">
    <location>
        <begin position="56"/>
        <end position="75"/>
    </location>
</feature>
<evidence type="ECO:0000313" key="10">
    <source>
        <dbReference type="EMBL" id="WTT23223.1"/>
    </source>
</evidence>
<gene>
    <name evidence="10" type="ORF">OHA22_50520</name>
</gene>
<evidence type="ECO:0000256" key="8">
    <source>
        <dbReference type="SAM" id="Phobius"/>
    </source>
</evidence>
<keyword evidence="5 8" id="KW-1133">Transmembrane helix</keyword>
<dbReference type="GO" id="GO:0046677">
    <property type="term" value="P:response to antibiotic"/>
    <property type="evidence" value="ECO:0007669"/>
    <property type="project" value="UniProtKB-KW"/>
</dbReference>
<protein>
    <submittedName>
        <fullName evidence="10">MFS transporter</fullName>
    </submittedName>
</protein>
<dbReference type="EMBL" id="CP108222">
    <property type="protein sequence ID" value="WTT23223.1"/>
    <property type="molecule type" value="Genomic_DNA"/>
</dbReference>
<dbReference type="InterPro" id="IPR020846">
    <property type="entry name" value="MFS_dom"/>
</dbReference>
<feature type="transmembrane region" description="Helical" evidence="8">
    <location>
        <begin position="149"/>
        <end position="169"/>
    </location>
</feature>
<dbReference type="PANTHER" id="PTHR42718:SF46">
    <property type="entry name" value="BLR6921 PROTEIN"/>
    <property type="match status" value="1"/>
</dbReference>
<comment type="subcellular location">
    <subcellularLocation>
        <location evidence="1">Cell membrane</location>
        <topology evidence="1">Multi-pass membrane protein</topology>
    </subcellularLocation>
</comment>
<dbReference type="Gene3D" id="1.20.1250.20">
    <property type="entry name" value="MFS general substrate transporter like domains"/>
    <property type="match status" value="1"/>
</dbReference>
<keyword evidence="4 8" id="KW-0812">Transmembrane</keyword>
<feature type="transmembrane region" description="Helical" evidence="8">
    <location>
        <begin position="312"/>
        <end position="333"/>
    </location>
</feature>
<sequence>MTEPMAATSPIASPDPRRWKILGLVGVAQLMLILDVTVVAIALPHLGADLGLEREALTWVVSGYTLAFGGLLLLGGRAADLFGARRLVLVALLLFAGASLLAGLATSGPMLLGGRVVQGLAAAMLSPAALSLIVTLFDGDERNKALGIWSSLGGTGAALGVLLGGLLTAGPGWPWVFFINVPVGVVVFVALRTQLPPQPRPAVRGRLDVVGAVLVTAATGTLTYALIQAGDKGWATLMTAGLVAAAALLYGAFVVRQRRAASPLMDVRLLIRRPVATGALLILVATALMIMVFFLGTFSLQDHRGFGALETGLLFLPVALATMAGATAAGGVIGSTGPRILGVSGLLLAAVGMLVPALWDSTPALVIGISVAAAGTGVLFVVASATALGQIEPHEAGLASGIVSTFHEFGASLGAAVVSSMAAASIAGTDEAGFSRGFTTGAVVAAAAAVVALILTPGRGPRESVQQPDSV</sequence>
<evidence type="ECO:0000256" key="6">
    <source>
        <dbReference type="ARBA" id="ARBA00023136"/>
    </source>
</evidence>
<keyword evidence="2" id="KW-0813">Transport</keyword>
<reference evidence="10" key="1">
    <citation type="submission" date="2022-10" db="EMBL/GenBank/DDBJ databases">
        <title>The complete genomes of actinobacterial strains from the NBC collection.</title>
        <authorList>
            <person name="Joergensen T.S."/>
            <person name="Alvarez Arevalo M."/>
            <person name="Sterndorff E.B."/>
            <person name="Faurdal D."/>
            <person name="Vuksanovic O."/>
            <person name="Mourched A.-S."/>
            <person name="Charusanti P."/>
            <person name="Shaw S."/>
            <person name="Blin K."/>
            <person name="Weber T."/>
        </authorList>
    </citation>
    <scope>NUCLEOTIDE SEQUENCE</scope>
    <source>
        <strain evidence="10">NBC_00093</strain>
    </source>
</reference>
<dbReference type="InterPro" id="IPR036259">
    <property type="entry name" value="MFS_trans_sf"/>
</dbReference>
<dbReference type="AlphaFoldDB" id="A0AAU2AFG3"/>
<feature type="transmembrane region" description="Helical" evidence="8">
    <location>
        <begin position="434"/>
        <end position="455"/>
    </location>
</feature>
<feature type="transmembrane region" description="Helical" evidence="8">
    <location>
        <begin position="87"/>
        <end position="105"/>
    </location>
</feature>
<feature type="transmembrane region" description="Helical" evidence="8">
    <location>
        <begin position="175"/>
        <end position="195"/>
    </location>
</feature>
<dbReference type="CDD" id="cd17321">
    <property type="entry name" value="MFS_MMR_MDR_like"/>
    <property type="match status" value="1"/>
</dbReference>
<evidence type="ECO:0000259" key="9">
    <source>
        <dbReference type="PROSITE" id="PS50850"/>
    </source>
</evidence>
<dbReference type="GO" id="GO:0005886">
    <property type="term" value="C:plasma membrane"/>
    <property type="evidence" value="ECO:0007669"/>
    <property type="project" value="UniProtKB-SubCell"/>
</dbReference>
<evidence type="ECO:0000256" key="3">
    <source>
        <dbReference type="ARBA" id="ARBA00022475"/>
    </source>
</evidence>
<feature type="transmembrane region" description="Helical" evidence="8">
    <location>
        <begin position="117"/>
        <end position="137"/>
    </location>
</feature>
<dbReference type="SUPFAM" id="SSF103473">
    <property type="entry name" value="MFS general substrate transporter"/>
    <property type="match status" value="1"/>
</dbReference>
<name>A0AAU2AFG3_9ACTN</name>
<evidence type="ECO:0000256" key="4">
    <source>
        <dbReference type="ARBA" id="ARBA00022692"/>
    </source>
</evidence>
<feature type="transmembrane region" description="Helical" evidence="8">
    <location>
        <begin position="21"/>
        <end position="44"/>
    </location>
</feature>
<dbReference type="GO" id="GO:0022857">
    <property type="term" value="F:transmembrane transporter activity"/>
    <property type="evidence" value="ECO:0007669"/>
    <property type="project" value="InterPro"/>
</dbReference>
<accession>A0AAU2AFG3</accession>
<dbReference type="PANTHER" id="PTHR42718">
    <property type="entry name" value="MAJOR FACILITATOR SUPERFAMILY MULTIDRUG TRANSPORTER MFSC"/>
    <property type="match status" value="1"/>
</dbReference>